<accession>A0AAV4I8F5</accession>
<dbReference type="Gene3D" id="3.10.10.10">
    <property type="entry name" value="HIV Type 1 Reverse Transcriptase, subunit A, domain 1"/>
    <property type="match status" value="1"/>
</dbReference>
<dbReference type="EMBL" id="BMAT01006120">
    <property type="protein sequence ID" value="GFS06694.1"/>
    <property type="molecule type" value="Genomic_DNA"/>
</dbReference>
<dbReference type="SUPFAM" id="SSF56672">
    <property type="entry name" value="DNA/RNA polymerases"/>
    <property type="match status" value="1"/>
</dbReference>
<evidence type="ECO:0000313" key="2">
    <source>
        <dbReference type="Proteomes" id="UP000762676"/>
    </source>
</evidence>
<proteinExistence type="predicted"/>
<evidence type="ECO:0000313" key="1">
    <source>
        <dbReference type="EMBL" id="GFS06694.1"/>
    </source>
</evidence>
<gene>
    <name evidence="1" type="ORF">ElyMa_002971300</name>
</gene>
<protein>
    <submittedName>
        <fullName evidence="1">Retrovirus-related Pol polyprotein from transposon 17.6</fullName>
    </submittedName>
</protein>
<dbReference type="InterPro" id="IPR043502">
    <property type="entry name" value="DNA/RNA_pol_sf"/>
</dbReference>
<keyword evidence="2" id="KW-1185">Reference proteome</keyword>
<sequence>MCTQVRISVKTAYIFCIRILHHDDIIEEIPLDFHESLRKEFPADLTIKASLKFRQRLNALAVFHRYSDTLTDIPELTENFQHIIHVTDDTPFTMCQYPTPIHATVEVDKEIDRMLQTGNVQPSSSPYC</sequence>
<organism evidence="1 2">
    <name type="scientific">Elysia marginata</name>
    <dbReference type="NCBI Taxonomy" id="1093978"/>
    <lineage>
        <taxon>Eukaryota</taxon>
        <taxon>Metazoa</taxon>
        <taxon>Spiralia</taxon>
        <taxon>Lophotrochozoa</taxon>
        <taxon>Mollusca</taxon>
        <taxon>Gastropoda</taxon>
        <taxon>Heterobranchia</taxon>
        <taxon>Euthyneura</taxon>
        <taxon>Panpulmonata</taxon>
        <taxon>Sacoglossa</taxon>
        <taxon>Placobranchoidea</taxon>
        <taxon>Plakobranchidae</taxon>
        <taxon>Elysia</taxon>
    </lineage>
</organism>
<reference evidence="1 2" key="1">
    <citation type="journal article" date="2021" name="Elife">
        <title>Chloroplast acquisition without the gene transfer in kleptoplastic sea slugs, Plakobranchus ocellatus.</title>
        <authorList>
            <person name="Maeda T."/>
            <person name="Takahashi S."/>
            <person name="Yoshida T."/>
            <person name="Shimamura S."/>
            <person name="Takaki Y."/>
            <person name="Nagai Y."/>
            <person name="Toyoda A."/>
            <person name="Suzuki Y."/>
            <person name="Arimoto A."/>
            <person name="Ishii H."/>
            <person name="Satoh N."/>
            <person name="Nishiyama T."/>
            <person name="Hasebe M."/>
            <person name="Maruyama T."/>
            <person name="Minagawa J."/>
            <person name="Obokata J."/>
            <person name="Shigenobu S."/>
        </authorList>
    </citation>
    <scope>NUCLEOTIDE SEQUENCE [LARGE SCALE GENOMIC DNA]</scope>
</reference>
<comment type="caution">
    <text evidence="1">The sequence shown here is derived from an EMBL/GenBank/DDBJ whole genome shotgun (WGS) entry which is preliminary data.</text>
</comment>
<name>A0AAV4I8F5_9GAST</name>
<dbReference type="Proteomes" id="UP000762676">
    <property type="component" value="Unassembled WGS sequence"/>
</dbReference>
<dbReference type="AlphaFoldDB" id="A0AAV4I8F5"/>